<dbReference type="AlphaFoldDB" id="A0A2G2WDL0"/>
<name>A0A2G2WDL0_CAPBA</name>
<evidence type="ECO:0000313" key="2">
    <source>
        <dbReference type="Proteomes" id="UP000224567"/>
    </source>
</evidence>
<keyword evidence="2" id="KW-1185">Reference proteome</keyword>
<accession>A0A2G2WDL0</accession>
<reference evidence="1 2" key="1">
    <citation type="journal article" date="2017" name="Genome Biol.">
        <title>New reference genome sequences of hot pepper reveal the massive evolution of plant disease-resistance genes by retroduplication.</title>
        <authorList>
            <person name="Kim S."/>
            <person name="Park J."/>
            <person name="Yeom S.I."/>
            <person name="Kim Y.M."/>
            <person name="Seo E."/>
            <person name="Kim K.T."/>
            <person name="Kim M.S."/>
            <person name="Lee J.M."/>
            <person name="Cheong K."/>
            <person name="Shin H.S."/>
            <person name="Kim S.B."/>
            <person name="Han K."/>
            <person name="Lee J."/>
            <person name="Park M."/>
            <person name="Lee H.A."/>
            <person name="Lee H.Y."/>
            <person name="Lee Y."/>
            <person name="Oh S."/>
            <person name="Lee J.H."/>
            <person name="Choi E."/>
            <person name="Choi E."/>
            <person name="Lee S.E."/>
            <person name="Jeon J."/>
            <person name="Kim H."/>
            <person name="Choi G."/>
            <person name="Song H."/>
            <person name="Lee J."/>
            <person name="Lee S.C."/>
            <person name="Kwon J.K."/>
            <person name="Lee H.Y."/>
            <person name="Koo N."/>
            <person name="Hong Y."/>
            <person name="Kim R.W."/>
            <person name="Kang W.H."/>
            <person name="Huh J.H."/>
            <person name="Kang B.C."/>
            <person name="Yang T.J."/>
            <person name="Lee Y.H."/>
            <person name="Bennetzen J.L."/>
            <person name="Choi D."/>
        </authorList>
    </citation>
    <scope>NUCLEOTIDE SEQUENCE [LARGE SCALE GENOMIC DNA]</scope>
    <source>
        <strain evidence="2">cv. PBC81</strain>
    </source>
</reference>
<dbReference type="Proteomes" id="UP000224567">
    <property type="component" value="Unassembled WGS sequence"/>
</dbReference>
<sequence>MKGSCECYSMVRGDSVRHAILNGEPEKSEASAVVSKNRSNQDPPISVVLIVIQKNDVLKLWDTQTGGIITAIQEGEMQAKARLLHAIVETNAGEDVARKSIALVATRGVGGLGVGIGYVGGGLGSIGCGGGGPSIATGGGSIGRY</sequence>
<evidence type="ECO:0000313" key="1">
    <source>
        <dbReference type="EMBL" id="PHT43356.1"/>
    </source>
</evidence>
<reference evidence="2" key="2">
    <citation type="journal article" date="2017" name="J. Anim. Genet.">
        <title>Multiple reference genome sequences of hot pepper reveal the massive evolution of plant disease resistance genes by retroduplication.</title>
        <authorList>
            <person name="Kim S."/>
            <person name="Park J."/>
            <person name="Yeom S.-I."/>
            <person name="Kim Y.-M."/>
            <person name="Seo E."/>
            <person name="Kim K.-T."/>
            <person name="Kim M.-S."/>
            <person name="Lee J.M."/>
            <person name="Cheong K."/>
            <person name="Shin H.-S."/>
            <person name="Kim S.-B."/>
            <person name="Han K."/>
            <person name="Lee J."/>
            <person name="Park M."/>
            <person name="Lee H.-A."/>
            <person name="Lee H.-Y."/>
            <person name="Lee Y."/>
            <person name="Oh S."/>
            <person name="Lee J.H."/>
            <person name="Choi E."/>
            <person name="Choi E."/>
            <person name="Lee S.E."/>
            <person name="Jeon J."/>
            <person name="Kim H."/>
            <person name="Choi G."/>
            <person name="Song H."/>
            <person name="Lee J."/>
            <person name="Lee S.-C."/>
            <person name="Kwon J.-K."/>
            <person name="Lee H.-Y."/>
            <person name="Koo N."/>
            <person name="Hong Y."/>
            <person name="Kim R.W."/>
            <person name="Kang W.-H."/>
            <person name="Huh J.H."/>
            <person name="Kang B.-C."/>
            <person name="Yang T.-J."/>
            <person name="Lee Y.-H."/>
            <person name="Bennetzen J.L."/>
            <person name="Choi D."/>
        </authorList>
    </citation>
    <scope>NUCLEOTIDE SEQUENCE [LARGE SCALE GENOMIC DNA]</scope>
    <source>
        <strain evidence="2">cv. PBC81</strain>
    </source>
</reference>
<gene>
    <name evidence="1" type="ORF">CQW23_17381</name>
</gene>
<dbReference type="OrthoDB" id="1909691at2759"/>
<protein>
    <submittedName>
        <fullName evidence="1">Uncharacterized protein</fullName>
    </submittedName>
</protein>
<dbReference type="EMBL" id="MLFT02000007">
    <property type="protein sequence ID" value="PHT43356.1"/>
    <property type="molecule type" value="Genomic_DNA"/>
</dbReference>
<proteinExistence type="predicted"/>
<comment type="caution">
    <text evidence="1">The sequence shown here is derived from an EMBL/GenBank/DDBJ whole genome shotgun (WGS) entry which is preliminary data.</text>
</comment>
<organism evidence="1 2">
    <name type="scientific">Capsicum baccatum</name>
    <name type="common">Peruvian pepper</name>
    <dbReference type="NCBI Taxonomy" id="33114"/>
    <lineage>
        <taxon>Eukaryota</taxon>
        <taxon>Viridiplantae</taxon>
        <taxon>Streptophyta</taxon>
        <taxon>Embryophyta</taxon>
        <taxon>Tracheophyta</taxon>
        <taxon>Spermatophyta</taxon>
        <taxon>Magnoliopsida</taxon>
        <taxon>eudicotyledons</taxon>
        <taxon>Gunneridae</taxon>
        <taxon>Pentapetalae</taxon>
        <taxon>asterids</taxon>
        <taxon>lamiids</taxon>
        <taxon>Solanales</taxon>
        <taxon>Solanaceae</taxon>
        <taxon>Solanoideae</taxon>
        <taxon>Capsiceae</taxon>
        <taxon>Capsicum</taxon>
    </lineage>
</organism>